<reference evidence="1 2" key="1">
    <citation type="journal article" date="2016" name="Nat. Commun.">
        <title>Ectomycorrhizal ecology is imprinted in the genome of the dominant symbiotic fungus Cenococcum geophilum.</title>
        <authorList>
            <consortium name="DOE Joint Genome Institute"/>
            <person name="Peter M."/>
            <person name="Kohler A."/>
            <person name="Ohm R.A."/>
            <person name="Kuo A."/>
            <person name="Krutzmann J."/>
            <person name="Morin E."/>
            <person name="Arend M."/>
            <person name="Barry K.W."/>
            <person name="Binder M."/>
            <person name="Choi C."/>
            <person name="Clum A."/>
            <person name="Copeland A."/>
            <person name="Grisel N."/>
            <person name="Haridas S."/>
            <person name="Kipfer T."/>
            <person name="LaButti K."/>
            <person name="Lindquist E."/>
            <person name="Lipzen A."/>
            <person name="Maire R."/>
            <person name="Meier B."/>
            <person name="Mihaltcheva S."/>
            <person name="Molinier V."/>
            <person name="Murat C."/>
            <person name="Poggeler S."/>
            <person name="Quandt C.A."/>
            <person name="Sperisen C."/>
            <person name="Tritt A."/>
            <person name="Tisserant E."/>
            <person name="Crous P.W."/>
            <person name="Henrissat B."/>
            <person name="Nehls U."/>
            <person name="Egli S."/>
            <person name="Spatafora J.W."/>
            <person name="Grigoriev I.V."/>
            <person name="Martin F.M."/>
        </authorList>
    </citation>
    <scope>NUCLEOTIDE SEQUENCE [LARGE SCALE GENOMIC DNA]</scope>
    <source>
        <strain evidence="1 2">1.58</strain>
    </source>
</reference>
<accession>A0ACC8EKF1</accession>
<dbReference type="Proteomes" id="UP000250078">
    <property type="component" value="Unassembled WGS sequence"/>
</dbReference>
<name>A0ACC8EKF1_9PEZI</name>
<gene>
    <name evidence="1" type="ORF">K441DRAFT_671918</name>
</gene>
<organism evidence="1 2">
    <name type="scientific">Cenococcum geophilum 1.58</name>
    <dbReference type="NCBI Taxonomy" id="794803"/>
    <lineage>
        <taxon>Eukaryota</taxon>
        <taxon>Fungi</taxon>
        <taxon>Dikarya</taxon>
        <taxon>Ascomycota</taxon>
        <taxon>Pezizomycotina</taxon>
        <taxon>Dothideomycetes</taxon>
        <taxon>Pleosporomycetidae</taxon>
        <taxon>Gloniales</taxon>
        <taxon>Gloniaceae</taxon>
        <taxon>Cenococcum</taxon>
    </lineage>
</organism>
<evidence type="ECO:0000313" key="1">
    <source>
        <dbReference type="EMBL" id="OCK86730.1"/>
    </source>
</evidence>
<protein>
    <submittedName>
        <fullName evidence="1">Uncharacterized protein</fullName>
    </submittedName>
</protein>
<proteinExistence type="predicted"/>
<sequence>MREYSFSFSRLKELLRANNLNINFSKVQHVDIAPMVGLDPNVKGDDILSFDMFRARLPNAGKLDSFEDPDDRDSVCSSPYAVQAGW</sequence>
<keyword evidence="2" id="KW-1185">Reference proteome</keyword>
<evidence type="ECO:0000313" key="2">
    <source>
        <dbReference type="Proteomes" id="UP000250078"/>
    </source>
</evidence>
<dbReference type="EMBL" id="KV748287">
    <property type="protein sequence ID" value="OCK86730.1"/>
    <property type="molecule type" value="Genomic_DNA"/>
</dbReference>